<gene>
    <name evidence="3" type="ORF">FD31_GL001475</name>
</gene>
<feature type="signal peptide" evidence="1">
    <location>
        <begin position="1"/>
        <end position="30"/>
    </location>
</feature>
<evidence type="ECO:0000259" key="2">
    <source>
        <dbReference type="Pfam" id="PF13731"/>
    </source>
</evidence>
<comment type="caution">
    <text evidence="3">The sequence shown here is derived from an EMBL/GenBank/DDBJ whole genome shotgun (WGS) entry which is preliminary data.</text>
</comment>
<dbReference type="Pfam" id="PF13731">
    <property type="entry name" value="WxL"/>
    <property type="match status" value="1"/>
</dbReference>
<name>A0A0R1WAM9_9LACO</name>
<protein>
    <submittedName>
        <fullName evidence="3">Extracellular protein</fullName>
    </submittedName>
</protein>
<accession>A0A0R1WAM9</accession>
<evidence type="ECO:0000313" key="4">
    <source>
        <dbReference type="Proteomes" id="UP000051302"/>
    </source>
</evidence>
<feature type="chain" id="PRO_5006412592" evidence="1">
    <location>
        <begin position="31"/>
        <end position="206"/>
    </location>
</feature>
<dbReference type="Proteomes" id="UP000051302">
    <property type="component" value="Unassembled WGS sequence"/>
</dbReference>
<dbReference type="EMBL" id="AZFV01000029">
    <property type="protein sequence ID" value="KRM14938.1"/>
    <property type="molecule type" value="Genomic_DNA"/>
</dbReference>
<organism evidence="3 4">
    <name type="scientific">Companilactobacillus nantensis DSM 16982</name>
    <dbReference type="NCBI Taxonomy" id="1423774"/>
    <lineage>
        <taxon>Bacteria</taxon>
        <taxon>Bacillati</taxon>
        <taxon>Bacillota</taxon>
        <taxon>Bacilli</taxon>
        <taxon>Lactobacillales</taxon>
        <taxon>Lactobacillaceae</taxon>
        <taxon>Companilactobacillus</taxon>
    </lineage>
</organism>
<proteinExistence type="predicted"/>
<reference evidence="3 4" key="1">
    <citation type="journal article" date="2015" name="Genome Announc.">
        <title>Expanding the biotechnology potential of lactobacilli through comparative genomics of 213 strains and associated genera.</title>
        <authorList>
            <person name="Sun Z."/>
            <person name="Harris H.M."/>
            <person name="McCann A."/>
            <person name="Guo C."/>
            <person name="Argimon S."/>
            <person name="Zhang W."/>
            <person name="Yang X."/>
            <person name="Jeffery I.B."/>
            <person name="Cooney J.C."/>
            <person name="Kagawa T.F."/>
            <person name="Liu W."/>
            <person name="Song Y."/>
            <person name="Salvetti E."/>
            <person name="Wrobel A."/>
            <person name="Rasinkangas P."/>
            <person name="Parkhill J."/>
            <person name="Rea M.C."/>
            <person name="O'Sullivan O."/>
            <person name="Ritari J."/>
            <person name="Douillard F.P."/>
            <person name="Paul Ross R."/>
            <person name="Yang R."/>
            <person name="Briner A.E."/>
            <person name="Felis G.E."/>
            <person name="de Vos W.M."/>
            <person name="Barrangou R."/>
            <person name="Klaenhammer T.R."/>
            <person name="Caufield P.W."/>
            <person name="Cui Y."/>
            <person name="Zhang H."/>
            <person name="O'Toole P.W."/>
        </authorList>
    </citation>
    <scope>NUCLEOTIDE SEQUENCE [LARGE SCALE GENOMIC DNA]</scope>
    <source>
        <strain evidence="3 4">DSM 16982</strain>
    </source>
</reference>
<dbReference type="STRING" id="1423774.FD31_GL001475"/>
<evidence type="ECO:0000256" key="1">
    <source>
        <dbReference type="SAM" id="SignalP"/>
    </source>
</evidence>
<dbReference type="AlphaFoldDB" id="A0A0R1WAM9"/>
<keyword evidence="1" id="KW-0732">Signal</keyword>
<sequence length="206" mass="20299">MKQILKNSLLVSAAFLGLGSLGLGGYVAKAATTTTTTPTASTTPATASATLTPGTITIKSAPSISFGTVDSSADDTSYASLKFSNGLQIANPGEPTGWTVSLSDTPFTDGTTGGATLKGASLALDDSDATPVKADDTDNVSTAPKFTSSATISSAPVTILDAAAGEGVGSFTTSYNGGDATLKVPAGNIGGSYTSQLSWTLTNAPS</sequence>
<feature type="domain" description="WxL" evidence="2">
    <location>
        <begin position="36"/>
        <end position="205"/>
    </location>
</feature>
<evidence type="ECO:0000313" key="3">
    <source>
        <dbReference type="EMBL" id="KRM14938.1"/>
    </source>
</evidence>
<keyword evidence="4" id="KW-1185">Reference proteome</keyword>
<dbReference type="InterPro" id="IPR027994">
    <property type="entry name" value="WxL_dom"/>
</dbReference>
<dbReference type="PATRIC" id="fig|1423774.3.peg.1528"/>
<dbReference type="RefSeq" id="WP_057892881.1">
    <property type="nucleotide sequence ID" value="NZ_AZFV01000029.1"/>
</dbReference>